<evidence type="ECO:0000313" key="2">
    <source>
        <dbReference type="EMBL" id="KAF5785411.1"/>
    </source>
</evidence>
<dbReference type="AlphaFoldDB" id="A0A9K3HVV7"/>
<name>A0A9K3HVV7_HELAN</name>
<protein>
    <recommendedName>
        <fullName evidence="4">Thioredoxin-like fold protein</fullName>
    </recommendedName>
</protein>
<dbReference type="Gramene" id="mRNA:HanXRQr2_Chr10g0428341">
    <property type="protein sequence ID" value="mRNA:HanXRQr2_Chr10g0428341"/>
    <property type="gene ID" value="HanXRQr2_Chr10g0428341"/>
</dbReference>
<gene>
    <name evidence="2" type="ORF">HanXRQr2_Chr10g0428341</name>
</gene>
<dbReference type="EMBL" id="MNCJ02000325">
    <property type="protein sequence ID" value="KAF5785411.1"/>
    <property type="molecule type" value="Genomic_DNA"/>
</dbReference>
<organism evidence="2 3">
    <name type="scientific">Helianthus annuus</name>
    <name type="common">Common sunflower</name>
    <dbReference type="NCBI Taxonomy" id="4232"/>
    <lineage>
        <taxon>Eukaryota</taxon>
        <taxon>Viridiplantae</taxon>
        <taxon>Streptophyta</taxon>
        <taxon>Embryophyta</taxon>
        <taxon>Tracheophyta</taxon>
        <taxon>Spermatophyta</taxon>
        <taxon>Magnoliopsida</taxon>
        <taxon>eudicotyledons</taxon>
        <taxon>Gunneridae</taxon>
        <taxon>Pentapetalae</taxon>
        <taxon>asterids</taxon>
        <taxon>campanulids</taxon>
        <taxon>Asterales</taxon>
        <taxon>Asteraceae</taxon>
        <taxon>Asteroideae</taxon>
        <taxon>Heliantheae alliance</taxon>
        <taxon>Heliantheae</taxon>
        <taxon>Helianthus</taxon>
    </lineage>
</organism>
<reference evidence="2" key="2">
    <citation type="submission" date="2020-06" db="EMBL/GenBank/DDBJ databases">
        <title>Helianthus annuus Genome sequencing and assembly Release 2.</title>
        <authorList>
            <person name="Gouzy J."/>
            <person name="Langlade N."/>
            <person name="Munos S."/>
        </authorList>
    </citation>
    <scope>NUCLEOTIDE SEQUENCE</scope>
    <source>
        <tissue evidence="2">Leaves</tissue>
    </source>
</reference>
<keyword evidence="1" id="KW-0732">Signal</keyword>
<accession>A0A9K3HVV7</accession>
<sequence>MVHRWRLITIGMMILIVMPASEESLKEAAAGEDSPASPAQPVHSQVLLEQDGLPQSQLIRLLRVRMEYFHASWCGDCVLTRYYVNATIF</sequence>
<evidence type="ECO:0000256" key="1">
    <source>
        <dbReference type="SAM" id="SignalP"/>
    </source>
</evidence>
<evidence type="ECO:0008006" key="4">
    <source>
        <dbReference type="Google" id="ProtNLM"/>
    </source>
</evidence>
<feature type="signal peptide" evidence="1">
    <location>
        <begin position="1"/>
        <end position="22"/>
    </location>
</feature>
<proteinExistence type="predicted"/>
<comment type="caution">
    <text evidence="2">The sequence shown here is derived from an EMBL/GenBank/DDBJ whole genome shotgun (WGS) entry which is preliminary data.</text>
</comment>
<keyword evidence="3" id="KW-1185">Reference proteome</keyword>
<reference evidence="2" key="1">
    <citation type="journal article" date="2017" name="Nature">
        <title>The sunflower genome provides insights into oil metabolism, flowering and Asterid evolution.</title>
        <authorList>
            <person name="Badouin H."/>
            <person name="Gouzy J."/>
            <person name="Grassa C.J."/>
            <person name="Murat F."/>
            <person name="Staton S.E."/>
            <person name="Cottret L."/>
            <person name="Lelandais-Briere C."/>
            <person name="Owens G.L."/>
            <person name="Carrere S."/>
            <person name="Mayjonade B."/>
            <person name="Legrand L."/>
            <person name="Gill N."/>
            <person name="Kane N.C."/>
            <person name="Bowers J.E."/>
            <person name="Hubner S."/>
            <person name="Bellec A."/>
            <person name="Berard A."/>
            <person name="Berges H."/>
            <person name="Blanchet N."/>
            <person name="Boniface M.C."/>
            <person name="Brunel D."/>
            <person name="Catrice O."/>
            <person name="Chaidir N."/>
            <person name="Claudel C."/>
            <person name="Donnadieu C."/>
            <person name="Faraut T."/>
            <person name="Fievet G."/>
            <person name="Helmstetter N."/>
            <person name="King M."/>
            <person name="Knapp S.J."/>
            <person name="Lai Z."/>
            <person name="Le Paslier M.C."/>
            <person name="Lippi Y."/>
            <person name="Lorenzon L."/>
            <person name="Mandel J.R."/>
            <person name="Marage G."/>
            <person name="Marchand G."/>
            <person name="Marquand E."/>
            <person name="Bret-Mestries E."/>
            <person name="Morien E."/>
            <person name="Nambeesan S."/>
            <person name="Nguyen T."/>
            <person name="Pegot-Espagnet P."/>
            <person name="Pouilly N."/>
            <person name="Raftis F."/>
            <person name="Sallet E."/>
            <person name="Schiex T."/>
            <person name="Thomas J."/>
            <person name="Vandecasteele C."/>
            <person name="Vares D."/>
            <person name="Vear F."/>
            <person name="Vautrin S."/>
            <person name="Crespi M."/>
            <person name="Mangin B."/>
            <person name="Burke J.M."/>
            <person name="Salse J."/>
            <person name="Munos S."/>
            <person name="Vincourt P."/>
            <person name="Rieseberg L.H."/>
            <person name="Langlade N.B."/>
        </authorList>
    </citation>
    <scope>NUCLEOTIDE SEQUENCE</scope>
    <source>
        <tissue evidence="2">Leaves</tissue>
    </source>
</reference>
<dbReference type="Proteomes" id="UP000215914">
    <property type="component" value="Unassembled WGS sequence"/>
</dbReference>
<feature type="chain" id="PRO_5039939658" description="Thioredoxin-like fold protein" evidence="1">
    <location>
        <begin position="23"/>
        <end position="89"/>
    </location>
</feature>
<evidence type="ECO:0000313" key="3">
    <source>
        <dbReference type="Proteomes" id="UP000215914"/>
    </source>
</evidence>